<feature type="compositionally biased region" description="Basic residues" evidence="1">
    <location>
        <begin position="1342"/>
        <end position="1354"/>
    </location>
</feature>
<feature type="compositionally biased region" description="Polar residues" evidence="1">
    <location>
        <begin position="1404"/>
        <end position="1416"/>
    </location>
</feature>
<evidence type="ECO:0000259" key="2">
    <source>
        <dbReference type="PROSITE" id="PS51140"/>
    </source>
</evidence>
<name>A0A507EB18_9FUNG</name>
<dbReference type="InterPro" id="IPR003892">
    <property type="entry name" value="CUE"/>
</dbReference>
<dbReference type="PANTHER" id="PTHR21494">
    <property type="entry name" value="ACTIVATING SIGNAL COINTEGRATOR 1 COMPLEX SUBUNIT 2 ASC-1 COMPLEX SUBUNIT P100"/>
    <property type="match status" value="1"/>
</dbReference>
<feature type="region of interest" description="Disordered" evidence="1">
    <location>
        <begin position="1099"/>
        <end position="1121"/>
    </location>
</feature>
<feature type="region of interest" description="Disordered" evidence="1">
    <location>
        <begin position="201"/>
        <end position="230"/>
    </location>
</feature>
<dbReference type="InterPro" id="IPR052586">
    <property type="entry name" value="ASCC2"/>
</dbReference>
<dbReference type="CDD" id="cd14364">
    <property type="entry name" value="CUE_ASCC2"/>
    <property type="match status" value="1"/>
</dbReference>
<dbReference type="InterPro" id="IPR009060">
    <property type="entry name" value="UBA-like_sf"/>
</dbReference>
<feature type="compositionally biased region" description="Basic and acidic residues" evidence="1">
    <location>
        <begin position="1526"/>
        <end position="1536"/>
    </location>
</feature>
<evidence type="ECO:0000313" key="3">
    <source>
        <dbReference type="EMBL" id="TPX60547.1"/>
    </source>
</evidence>
<comment type="caution">
    <text evidence="3">The sequence shown here is derived from an EMBL/GenBank/DDBJ whole genome shotgun (WGS) entry which is preliminary data.</text>
</comment>
<feature type="region of interest" description="Disordered" evidence="1">
    <location>
        <begin position="1526"/>
        <end position="1564"/>
    </location>
</feature>
<feature type="compositionally biased region" description="Low complexity" evidence="1">
    <location>
        <begin position="1418"/>
        <end position="1429"/>
    </location>
</feature>
<keyword evidence="4" id="KW-1185">Reference proteome</keyword>
<evidence type="ECO:0000313" key="4">
    <source>
        <dbReference type="Proteomes" id="UP000318582"/>
    </source>
</evidence>
<dbReference type="EMBL" id="QEAQ01000014">
    <property type="protein sequence ID" value="TPX60547.1"/>
    <property type="molecule type" value="Genomic_DNA"/>
</dbReference>
<feature type="compositionally biased region" description="Polar residues" evidence="1">
    <location>
        <begin position="1160"/>
        <end position="1169"/>
    </location>
</feature>
<dbReference type="InterPro" id="IPR041800">
    <property type="entry name" value="ASCC2_CUE"/>
</dbReference>
<feature type="domain" description="CUE" evidence="2">
    <location>
        <begin position="499"/>
        <end position="542"/>
    </location>
</feature>
<feature type="region of interest" description="Disordered" evidence="1">
    <location>
        <begin position="1160"/>
        <end position="1203"/>
    </location>
</feature>
<feature type="region of interest" description="Disordered" evidence="1">
    <location>
        <begin position="1054"/>
        <end position="1085"/>
    </location>
</feature>
<feature type="region of interest" description="Disordered" evidence="1">
    <location>
        <begin position="785"/>
        <end position="814"/>
    </location>
</feature>
<dbReference type="STRING" id="109895.A0A507EB18"/>
<dbReference type="GO" id="GO:0043130">
    <property type="term" value="F:ubiquitin binding"/>
    <property type="evidence" value="ECO:0007669"/>
    <property type="project" value="InterPro"/>
</dbReference>
<feature type="compositionally biased region" description="Acidic residues" evidence="1">
    <location>
        <begin position="1537"/>
        <end position="1553"/>
    </location>
</feature>
<feature type="compositionally biased region" description="Low complexity" evidence="1">
    <location>
        <begin position="1054"/>
        <end position="1068"/>
    </location>
</feature>
<feature type="compositionally biased region" description="Basic and acidic residues" evidence="1">
    <location>
        <begin position="792"/>
        <end position="802"/>
    </location>
</feature>
<gene>
    <name evidence="3" type="ORF">PhCBS80983_g01720</name>
</gene>
<dbReference type="Pfam" id="PF02845">
    <property type="entry name" value="CUE"/>
    <property type="match status" value="1"/>
</dbReference>
<feature type="region of interest" description="Disordered" evidence="1">
    <location>
        <begin position="1231"/>
        <end position="1251"/>
    </location>
</feature>
<dbReference type="PROSITE" id="PS51140">
    <property type="entry name" value="CUE"/>
    <property type="match status" value="1"/>
</dbReference>
<protein>
    <recommendedName>
        <fullName evidence="2">CUE domain-containing protein</fullName>
    </recommendedName>
</protein>
<feature type="compositionally biased region" description="Polar residues" evidence="1">
    <location>
        <begin position="1376"/>
        <end position="1387"/>
    </location>
</feature>
<dbReference type="SUPFAM" id="SSF46934">
    <property type="entry name" value="UBA-like"/>
    <property type="match status" value="1"/>
</dbReference>
<feature type="compositionally biased region" description="Low complexity" evidence="1">
    <location>
        <begin position="1355"/>
        <end position="1365"/>
    </location>
</feature>
<dbReference type="Gene3D" id="1.10.8.10">
    <property type="entry name" value="DNA helicase RuvA subunit, C-terminal domain"/>
    <property type="match status" value="1"/>
</dbReference>
<dbReference type="Proteomes" id="UP000318582">
    <property type="component" value="Unassembled WGS sequence"/>
</dbReference>
<organism evidence="3 4">
    <name type="scientific">Powellomyces hirtus</name>
    <dbReference type="NCBI Taxonomy" id="109895"/>
    <lineage>
        <taxon>Eukaryota</taxon>
        <taxon>Fungi</taxon>
        <taxon>Fungi incertae sedis</taxon>
        <taxon>Chytridiomycota</taxon>
        <taxon>Chytridiomycota incertae sedis</taxon>
        <taxon>Chytridiomycetes</taxon>
        <taxon>Spizellomycetales</taxon>
        <taxon>Powellomycetaceae</taxon>
        <taxon>Powellomyces</taxon>
    </lineage>
</organism>
<dbReference type="SMART" id="SM00546">
    <property type="entry name" value="CUE"/>
    <property type="match status" value="1"/>
</dbReference>
<accession>A0A507EB18</accession>
<feature type="compositionally biased region" description="Polar residues" evidence="1">
    <location>
        <begin position="1436"/>
        <end position="1446"/>
    </location>
</feature>
<reference evidence="3 4" key="1">
    <citation type="journal article" date="2019" name="Sci. Rep.">
        <title>Comparative genomics of chytrid fungi reveal insights into the obligate biotrophic and pathogenic lifestyle of Synchytrium endobioticum.</title>
        <authorList>
            <person name="van de Vossenberg B.T.L.H."/>
            <person name="Warris S."/>
            <person name="Nguyen H.D.T."/>
            <person name="van Gent-Pelzer M.P.E."/>
            <person name="Joly D.L."/>
            <person name="van de Geest H.C."/>
            <person name="Bonants P.J.M."/>
            <person name="Smith D.S."/>
            <person name="Levesque C.A."/>
            <person name="van der Lee T.A.J."/>
        </authorList>
    </citation>
    <scope>NUCLEOTIDE SEQUENCE [LARGE SCALE GENOMIC DNA]</scope>
    <source>
        <strain evidence="3 4">CBS 809.83</strain>
    </source>
</reference>
<proteinExistence type="predicted"/>
<evidence type="ECO:0000256" key="1">
    <source>
        <dbReference type="SAM" id="MobiDB-lite"/>
    </source>
</evidence>
<feature type="region of interest" description="Disordered" evidence="1">
    <location>
        <begin position="1302"/>
        <end position="1469"/>
    </location>
</feature>
<feature type="compositionally biased region" description="Basic residues" evidence="1">
    <location>
        <begin position="1453"/>
        <end position="1463"/>
    </location>
</feature>
<sequence length="1597" mass="175052">MVESSSPTILQSHAHDVKLFPPCYNGAGSTPEIQTKLSDHNKQELSTLFRLNFVAFWSTVIYPRTPAYSVAKFLDAYFRQCPKDPELSQKVFRLICRLAIAPLEAEPDFSADQSAPGSDSGNRDHTALSEWASNEWPDAVYNTGLLSFPRLLDIATAFGDSNSAVLGNAFDCVMKAQPKLLRDMKMSVRLVVQMVHHVQKKYGKASKGKGKGKGKGKDISSADLQSPSSVDGSVFPGGTVGDDIALIYQAMRGLRGALSIGGESFAAVILDNPEFVPALTDTYEVANILSRSDADEESNLQLDMGDLVDVEEAVLNDAADLPSQARCLKAAVLMLVETIIQIHFFTPLQLTSNDPSESADAAPTPSMADVYKRTETLCDVVIQLLELSTFDGPVKFLGSAPLLVDLEVYFSLSDWMKNLREKYFQNDEDARLEYMIASLEQLLTFSGNAETKRVLTNRKTEKARLLAAAEINAPGTPNSLPRSAVAPIDVNPADETFIKRTSLISQVQDLFPELGEGFIEACLVALNDDAELVIMKILEDDLPEVVQRLDRQMQRTALVQPPPPPPPRSARLNDAQLALKWNGDVEEPLNNLPLSNDTLAHEEVAVDTSILSARRNIHDGDEFDIFKRGQVDMAKVIFGKKTDKGNVLDDKSFVREQRDALLATQYDEYDDEYDDTYDTSDIKLAGTVEPPTAEENEKLVESRPVVHVSPVDPFAAFEADLVALYTTSPGVFAKAQRRTPAREQLRAKTGMTDEQIEGWGTMLTRNHQEMNHMMMNRVLTKTKTEAGQVRGPQDKFRTKTEVGAEEPTPVGDQGDQDVEVAVVAVNHKDGEQARNAPPLQTASHRHTTVIPDNSPNSNIISLLTPPPPTPIQEFDFSKFEKELDEANLIFADVDRDFTGFQDDLAGLLDGSNDVDPADLGHLNAEYVRELDLSQIMTSLYPQYKPPAMEVPEPDLTQILQRLYPQYTASLRAQPTLKQQATSMPSAIASVSQMQRSFEQHAGLGSSHGVDETPLMHNAWSGEHAPVDDTAMILDGVPIKAEVIDLTNENSELALPCSPSSGASPSVAPIMGDASAHRSRSRQPTVTPELLFSEPFSAEASPFSATNGSSNDHARRSRSLSVGRSTVRLNNLTLDDFAADINLYMDWISLSENDQSIESPTTHLARSCSVSVGDPIDSKSSDSTRAISVAPSTSSRAHRRSRSLSVTRTPLELLEDIDDSSDLDYELEMLTSSSESRYSSEQSSESPLSDFSGDANLLDPLLNPFTIWLSDETPLPPHMNNTDVPENESSAYPLALWDPAIGSRIRNPKSNAPPTPTSPTRVSLNSTRRKVQSGARSEDAPKHILKPKPRTRKPPKAAMPAAGSPPLEIAKELCGSSPETPRQGYQTERNVRMQAARRKKDLMLVQQSGTQPSSRQPKSLLSPTSSSASLQHPAPTAQHNTGTSSRPILTPRPARSRAPRRKGTSRNAHADAGVAVVQAVLQGTPDAALKTLDDAIGRLAFQLHAMGLGDRARAFLKNEKERQRLARERRDLQCHDVDDGDDNNNDDDDEDGEEVEKTVRRPAKKAPRVFSGVAEFDPLEGYEFDFGDFMQGVEGIMV</sequence>
<feature type="compositionally biased region" description="Basic residues" evidence="1">
    <location>
        <begin position="201"/>
        <end position="214"/>
    </location>
</feature>
<dbReference type="PANTHER" id="PTHR21494:SF0">
    <property type="entry name" value="ACTIVATING SIGNAL COINTEGRATOR 1 COMPLEX SUBUNIT 2"/>
    <property type="match status" value="1"/>
</dbReference>